<name>A0A6C0BDP4_9ZZZZ</name>
<evidence type="ECO:0008006" key="2">
    <source>
        <dbReference type="Google" id="ProtNLM"/>
    </source>
</evidence>
<protein>
    <recommendedName>
        <fullName evidence="2">RecF/RecN/SMC N-terminal domain-containing protein</fullName>
    </recommendedName>
</protein>
<reference evidence="1" key="1">
    <citation type="journal article" date="2020" name="Nature">
        <title>Giant virus diversity and host interactions through global metagenomics.</title>
        <authorList>
            <person name="Schulz F."/>
            <person name="Roux S."/>
            <person name="Paez-Espino D."/>
            <person name="Jungbluth S."/>
            <person name="Walsh D.A."/>
            <person name="Denef V.J."/>
            <person name="McMahon K.D."/>
            <person name="Konstantinidis K.T."/>
            <person name="Eloe-Fadrosh E.A."/>
            <person name="Kyrpides N.C."/>
            <person name="Woyke T."/>
        </authorList>
    </citation>
    <scope>NUCLEOTIDE SEQUENCE</scope>
    <source>
        <strain evidence="1">GVMAG-M-3300010160-4</strain>
    </source>
</reference>
<proteinExistence type="predicted"/>
<dbReference type="AlphaFoldDB" id="A0A6C0BDP4"/>
<dbReference type="EMBL" id="MN739127">
    <property type="protein sequence ID" value="QHS90112.1"/>
    <property type="molecule type" value="Genomic_DNA"/>
</dbReference>
<dbReference type="SUPFAM" id="SSF52540">
    <property type="entry name" value="P-loop containing nucleoside triphosphate hydrolases"/>
    <property type="match status" value="1"/>
</dbReference>
<dbReference type="Gene3D" id="3.40.50.300">
    <property type="entry name" value="P-loop containing nucleotide triphosphate hydrolases"/>
    <property type="match status" value="2"/>
</dbReference>
<evidence type="ECO:0000313" key="1">
    <source>
        <dbReference type="EMBL" id="QHS90112.1"/>
    </source>
</evidence>
<dbReference type="PANTHER" id="PTHR32114">
    <property type="entry name" value="ABC TRANSPORTER ABCH.3"/>
    <property type="match status" value="1"/>
</dbReference>
<sequence>MQPFILIELINFKCWTNKTFRLELGVNLISGDSGTGKSTLCKAIHFVIFGGRKFTDLQNWNYTTQPTKVTFQFNSEHLKYTIVRTRPTESLTVYILEGDRSYELKSQTAQDWICNQFGAEDKWIASSMISMKKPHFLLNSSNADKMSLLQHISFGDVSARNQPETYLNFIKIKINEFSAFVSKIDDEIRIQQGIRNNIIQKNHQMMSYGNITREDLVTLIKSNNEEILKLEKLRRDYNSISSRRFIEKKIKEVKIFDITIDEVDIKLDLLTKIKRISELKEILKSFDKDVLVIEKKILDNNTYLYSKYLQTGWIKSTPLKFFLDNMREIYNEYKDQLDMFDKNRRIENENNKKTELNNSVRLNYEKDLQNYNLMLKIFNEYNVKKDSLENEFNIYNSKTYNKINEEDDMTLEFLINLSLNLQLSINELICPNCNHGLKFQNEKLCLGILNDGEESRIKNKQLLESYEEEILNRKKREKAIKNLQNFMLEPPPSKPEIPIEPNYSKLETPISIKEIKQPILNIFEEPSIEYDKLLRLNDSFTNISLYKEYEYLNELLSESEKNFIFNESEIANLLNIKKDIIESNSNIKCLKESLIGIIDDDPEIENKILSSTNLISYNNEKIEAGKAILEIYNINSVIESYDKKRTEIVVYISTITELYNYIQELGTNSLQDKIDEVNGYIGIILDDLFKDQIDVKLSSHKDLKNGDRKLQINFDVDYKGHKLKGTDGFSEGEEERLSISLLTAFSRMNSTPIIIIDEVLAGMNEELRMKCIGVIERWSTDKFVIHVCHSIVTGMHSNVIMI</sequence>
<dbReference type="InterPro" id="IPR027417">
    <property type="entry name" value="P-loop_NTPase"/>
</dbReference>
<dbReference type="PANTHER" id="PTHR32114:SF2">
    <property type="entry name" value="ABC TRANSPORTER ABCH.3"/>
    <property type="match status" value="1"/>
</dbReference>
<organism evidence="1">
    <name type="scientific">viral metagenome</name>
    <dbReference type="NCBI Taxonomy" id="1070528"/>
    <lineage>
        <taxon>unclassified sequences</taxon>
        <taxon>metagenomes</taxon>
        <taxon>organismal metagenomes</taxon>
    </lineage>
</organism>
<accession>A0A6C0BDP4</accession>